<sequence length="100" mass="10702">MAKTDNAHEGYELNPLARTLRQHSRAPAPPGNQQSASSLTLRQSTGLAQCCAPPSDGPVIDLLHPGVLLAQTVSCFLLMRVSDAHQQLNVTTDVGTRRTT</sequence>
<dbReference type="EMBL" id="BMML01000003">
    <property type="protein sequence ID" value="GGM98583.1"/>
    <property type="molecule type" value="Genomic_DNA"/>
</dbReference>
<evidence type="ECO:0000313" key="3">
    <source>
        <dbReference type="Proteomes" id="UP000653411"/>
    </source>
</evidence>
<dbReference type="RefSeq" id="WP_189262185.1">
    <property type="nucleotide sequence ID" value="NZ_BMML01000003.1"/>
</dbReference>
<reference evidence="2" key="1">
    <citation type="journal article" date="2014" name="Int. J. Syst. Evol. Microbiol.">
        <title>Complete genome sequence of Corynebacterium casei LMG S-19264T (=DSM 44701T), isolated from a smear-ripened cheese.</title>
        <authorList>
            <consortium name="US DOE Joint Genome Institute (JGI-PGF)"/>
            <person name="Walter F."/>
            <person name="Albersmeier A."/>
            <person name="Kalinowski J."/>
            <person name="Ruckert C."/>
        </authorList>
    </citation>
    <scope>NUCLEOTIDE SEQUENCE</scope>
    <source>
        <strain evidence="2">CGMCC 4.7110</strain>
    </source>
</reference>
<evidence type="ECO:0000313" key="2">
    <source>
        <dbReference type="EMBL" id="GGM98583.1"/>
    </source>
</evidence>
<dbReference type="AlphaFoldDB" id="A0A917X9U5"/>
<organism evidence="2 3">
    <name type="scientific">Streptomyces fuscichromogenes</name>
    <dbReference type="NCBI Taxonomy" id="1324013"/>
    <lineage>
        <taxon>Bacteria</taxon>
        <taxon>Bacillati</taxon>
        <taxon>Actinomycetota</taxon>
        <taxon>Actinomycetes</taxon>
        <taxon>Kitasatosporales</taxon>
        <taxon>Streptomycetaceae</taxon>
        <taxon>Streptomyces</taxon>
    </lineage>
</organism>
<dbReference type="Proteomes" id="UP000653411">
    <property type="component" value="Unassembled WGS sequence"/>
</dbReference>
<feature type="compositionally biased region" description="Polar residues" evidence="1">
    <location>
        <begin position="31"/>
        <end position="43"/>
    </location>
</feature>
<keyword evidence="3" id="KW-1185">Reference proteome</keyword>
<protein>
    <submittedName>
        <fullName evidence="2">Uncharacterized protein</fullName>
    </submittedName>
</protein>
<name>A0A917X9U5_9ACTN</name>
<gene>
    <name evidence="2" type="ORF">GCM10011578_019530</name>
</gene>
<proteinExistence type="predicted"/>
<reference evidence="2" key="2">
    <citation type="submission" date="2020-09" db="EMBL/GenBank/DDBJ databases">
        <authorList>
            <person name="Sun Q."/>
            <person name="Zhou Y."/>
        </authorList>
    </citation>
    <scope>NUCLEOTIDE SEQUENCE</scope>
    <source>
        <strain evidence="2">CGMCC 4.7110</strain>
    </source>
</reference>
<accession>A0A917X9U5</accession>
<feature type="compositionally biased region" description="Basic and acidic residues" evidence="1">
    <location>
        <begin position="1"/>
        <end position="11"/>
    </location>
</feature>
<evidence type="ECO:0000256" key="1">
    <source>
        <dbReference type="SAM" id="MobiDB-lite"/>
    </source>
</evidence>
<comment type="caution">
    <text evidence="2">The sequence shown here is derived from an EMBL/GenBank/DDBJ whole genome shotgun (WGS) entry which is preliminary data.</text>
</comment>
<feature type="region of interest" description="Disordered" evidence="1">
    <location>
        <begin position="1"/>
        <end position="43"/>
    </location>
</feature>